<dbReference type="Proteomes" id="UP000276133">
    <property type="component" value="Unassembled WGS sequence"/>
</dbReference>
<gene>
    <name evidence="1" type="ORF">BpHYR1_036861</name>
</gene>
<sequence length="147" mass="17040">QGVCEHSTIEANYEESDEDADYYSNKARNFNIIAIIFFYYIEELKKLTALQVLSKKSLDHFQISLKLLVQPLLLAICSIHLLPYSKKIIDLILQLLTNKDIVMQWTEPYGTPRITFSQSETFFPIINNLIHCFLWKPNLQATLKGCP</sequence>
<keyword evidence="2" id="KW-1185">Reference proteome</keyword>
<proteinExistence type="predicted"/>
<evidence type="ECO:0000313" key="1">
    <source>
        <dbReference type="EMBL" id="RNA05244.1"/>
    </source>
</evidence>
<organism evidence="1 2">
    <name type="scientific">Brachionus plicatilis</name>
    <name type="common">Marine rotifer</name>
    <name type="synonym">Brachionus muelleri</name>
    <dbReference type="NCBI Taxonomy" id="10195"/>
    <lineage>
        <taxon>Eukaryota</taxon>
        <taxon>Metazoa</taxon>
        <taxon>Spiralia</taxon>
        <taxon>Gnathifera</taxon>
        <taxon>Rotifera</taxon>
        <taxon>Eurotatoria</taxon>
        <taxon>Monogononta</taxon>
        <taxon>Pseudotrocha</taxon>
        <taxon>Ploima</taxon>
        <taxon>Brachionidae</taxon>
        <taxon>Brachionus</taxon>
    </lineage>
</organism>
<reference evidence="1 2" key="1">
    <citation type="journal article" date="2018" name="Sci. Rep.">
        <title>Genomic signatures of local adaptation to the degree of environmental predictability in rotifers.</title>
        <authorList>
            <person name="Franch-Gras L."/>
            <person name="Hahn C."/>
            <person name="Garcia-Roger E.M."/>
            <person name="Carmona M.J."/>
            <person name="Serra M."/>
            <person name="Gomez A."/>
        </authorList>
    </citation>
    <scope>NUCLEOTIDE SEQUENCE [LARGE SCALE GENOMIC DNA]</scope>
    <source>
        <strain evidence="1">HYR1</strain>
    </source>
</reference>
<feature type="non-terminal residue" evidence="1">
    <location>
        <position position="1"/>
    </location>
</feature>
<name>A0A3M7Q222_BRAPC</name>
<dbReference type="EMBL" id="REGN01007809">
    <property type="protein sequence ID" value="RNA05244.1"/>
    <property type="molecule type" value="Genomic_DNA"/>
</dbReference>
<dbReference type="AlphaFoldDB" id="A0A3M7Q222"/>
<evidence type="ECO:0000313" key="2">
    <source>
        <dbReference type="Proteomes" id="UP000276133"/>
    </source>
</evidence>
<protein>
    <submittedName>
        <fullName evidence="1">Uncharacterized protein</fullName>
    </submittedName>
</protein>
<comment type="caution">
    <text evidence="1">The sequence shown here is derived from an EMBL/GenBank/DDBJ whole genome shotgun (WGS) entry which is preliminary data.</text>
</comment>
<accession>A0A3M7Q222</accession>